<keyword evidence="4" id="KW-1185">Reference proteome</keyword>
<dbReference type="EMBL" id="AZBU02000010">
    <property type="protein sequence ID" value="TKR63184.1"/>
    <property type="molecule type" value="Genomic_DNA"/>
</dbReference>
<keyword evidence="1" id="KW-0472">Membrane</keyword>
<dbReference type="InterPro" id="IPR023631">
    <property type="entry name" value="Amidase_dom"/>
</dbReference>
<evidence type="ECO:0000256" key="1">
    <source>
        <dbReference type="SAM" id="Phobius"/>
    </source>
</evidence>
<dbReference type="AlphaFoldDB" id="A0A4U5M360"/>
<protein>
    <recommendedName>
        <fullName evidence="2">Amidase domain-containing protein</fullName>
    </recommendedName>
</protein>
<dbReference type="Pfam" id="PF01425">
    <property type="entry name" value="Amidase"/>
    <property type="match status" value="1"/>
</dbReference>
<dbReference type="Gene3D" id="3.90.1300.10">
    <property type="entry name" value="Amidase signature (AS) domain"/>
    <property type="match status" value="1"/>
</dbReference>
<dbReference type="PROSITE" id="PS00549">
    <property type="entry name" value="BACTERIOFERRITIN"/>
    <property type="match status" value="1"/>
</dbReference>
<comment type="caution">
    <text evidence="3">The sequence shown here is derived from an EMBL/GenBank/DDBJ whole genome shotgun (WGS) entry which is preliminary data.</text>
</comment>
<dbReference type="PANTHER" id="PTHR43372:SF4">
    <property type="entry name" value="FATTY-ACID AMIDE HYDROLASE 2"/>
    <property type="match status" value="1"/>
</dbReference>
<dbReference type="SUPFAM" id="SSF75304">
    <property type="entry name" value="Amidase signature (AS) enzymes"/>
    <property type="match status" value="1"/>
</dbReference>
<organism evidence="3 4">
    <name type="scientific">Steinernema carpocapsae</name>
    <name type="common">Entomopathogenic nematode</name>
    <dbReference type="NCBI Taxonomy" id="34508"/>
    <lineage>
        <taxon>Eukaryota</taxon>
        <taxon>Metazoa</taxon>
        <taxon>Ecdysozoa</taxon>
        <taxon>Nematoda</taxon>
        <taxon>Chromadorea</taxon>
        <taxon>Rhabditida</taxon>
        <taxon>Tylenchina</taxon>
        <taxon>Panagrolaimomorpha</taxon>
        <taxon>Strongyloidoidea</taxon>
        <taxon>Steinernematidae</taxon>
        <taxon>Steinernema</taxon>
    </lineage>
</organism>
<dbReference type="Proteomes" id="UP000298663">
    <property type="component" value="Unassembled WGS sequence"/>
</dbReference>
<reference evidence="3 4" key="2">
    <citation type="journal article" date="2019" name="G3 (Bethesda)">
        <title>Hybrid Assembly of the Genome of the Entomopathogenic Nematode Steinernema carpocapsae Identifies the X-Chromosome.</title>
        <authorList>
            <person name="Serra L."/>
            <person name="Macchietto M."/>
            <person name="Macias-Munoz A."/>
            <person name="McGill C.J."/>
            <person name="Rodriguez I.M."/>
            <person name="Rodriguez B."/>
            <person name="Murad R."/>
            <person name="Mortazavi A."/>
        </authorList>
    </citation>
    <scope>NUCLEOTIDE SEQUENCE [LARGE SCALE GENOMIC DNA]</scope>
    <source>
        <strain evidence="3 4">ALL</strain>
    </source>
</reference>
<dbReference type="InterPro" id="IPR052739">
    <property type="entry name" value="FAAH2"/>
</dbReference>
<gene>
    <name evidence="3" type="ORF">L596_027046</name>
</gene>
<keyword evidence="1" id="KW-0812">Transmembrane</keyword>
<dbReference type="PANTHER" id="PTHR43372">
    <property type="entry name" value="FATTY-ACID AMIDE HYDROLASE"/>
    <property type="match status" value="1"/>
</dbReference>
<evidence type="ECO:0000259" key="2">
    <source>
        <dbReference type="Pfam" id="PF01425"/>
    </source>
</evidence>
<dbReference type="STRING" id="34508.A0A4U5M360"/>
<name>A0A4U5M360_STECR</name>
<evidence type="ECO:0000313" key="3">
    <source>
        <dbReference type="EMBL" id="TKR63184.1"/>
    </source>
</evidence>
<dbReference type="OrthoDB" id="5852048at2759"/>
<sequence length="196" mass="22074">MSGFLEVIKFLFSLLYFSLVDFGFFAYNAFIERKRVSKPKNPILLLSASQLIEKLKAKELKSVDIIKAYVKRIDEVNDIINAAVFKNYAKALELAQKCDEQLELSEANSEDMDKIYTSKPLFGIPFTVKDSMEIEGLNITCGIPARKGIIAEETTPALKNIQNAGAILIAVTNVPELWDGVFKHDLWSHQQSLRLS</sequence>
<proteinExistence type="predicted"/>
<feature type="domain" description="Amidase" evidence="2">
    <location>
        <begin position="64"/>
        <end position="177"/>
    </location>
</feature>
<evidence type="ECO:0000313" key="4">
    <source>
        <dbReference type="Proteomes" id="UP000298663"/>
    </source>
</evidence>
<accession>A0A4U5M360</accession>
<keyword evidence="1" id="KW-1133">Transmembrane helix</keyword>
<reference evidence="3 4" key="1">
    <citation type="journal article" date="2015" name="Genome Biol.">
        <title>Comparative genomics of Steinernema reveals deeply conserved gene regulatory networks.</title>
        <authorList>
            <person name="Dillman A.R."/>
            <person name="Macchietto M."/>
            <person name="Porter C.F."/>
            <person name="Rogers A."/>
            <person name="Williams B."/>
            <person name="Antoshechkin I."/>
            <person name="Lee M.M."/>
            <person name="Goodwin Z."/>
            <person name="Lu X."/>
            <person name="Lewis E.E."/>
            <person name="Goodrich-Blair H."/>
            <person name="Stock S.P."/>
            <person name="Adams B.J."/>
            <person name="Sternberg P.W."/>
            <person name="Mortazavi A."/>
        </authorList>
    </citation>
    <scope>NUCLEOTIDE SEQUENCE [LARGE SCALE GENOMIC DNA]</scope>
    <source>
        <strain evidence="3 4">ALL</strain>
    </source>
</reference>
<dbReference type="GO" id="GO:0012505">
    <property type="term" value="C:endomembrane system"/>
    <property type="evidence" value="ECO:0007669"/>
    <property type="project" value="TreeGrafter"/>
</dbReference>
<feature type="transmembrane region" description="Helical" evidence="1">
    <location>
        <begin position="12"/>
        <end position="31"/>
    </location>
</feature>
<dbReference type="InterPro" id="IPR036928">
    <property type="entry name" value="AS_sf"/>
</dbReference>